<dbReference type="GO" id="GO:0045944">
    <property type="term" value="P:positive regulation of transcription by RNA polymerase II"/>
    <property type="evidence" value="ECO:0007669"/>
    <property type="project" value="TreeGrafter"/>
</dbReference>
<comment type="subcellular location">
    <subcellularLocation>
        <location evidence="2">Cytoplasm</location>
    </subcellularLocation>
    <subcellularLocation>
        <location evidence="1">Nucleus</location>
    </subcellularLocation>
</comment>
<protein>
    <submittedName>
        <fullName evidence="8">WW domain-containing protein</fullName>
    </submittedName>
</protein>
<feature type="compositionally biased region" description="Basic and acidic residues" evidence="5">
    <location>
        <begin position="34"/>
        <end position="53"/>
    </location>
</feature>
<dbReference type="WBParaSite" id="ACRNAN_scaffold2766.g10150.t1">
    <property type="protein sequence ID" value="ACRNAN_scaffold2766.g10150.t1"/>
    <property type="gene ID" value="ACRNAN_scaffold2766.g10150"/>
</dbReference>
<evidence type="ECO:0000256" key="5">
    <source>
        <dbReference type="SAM" id="MobiDB-lite"/>
    </source>
</evidence>
<feature type="compositionally biased region" description="Polar residues" evidence="5">
    <location>
        <begin position="60"/>
        <end position="74"/>
    </location>
</feature>
<keyword evidence="7" id="KW-1185">Reference proteome</keyword>
<evidence type="ECO:0000313" key="7">
    <source>
        <dbReference type="Proteomes" id="UP000887540"/>
    </source>
</evidence>
<feature type="region of interest" description="Disordered" evidence="5">
    <location>
        <begin position="343"/>
        <end position="367"/>
    </location>
</feature>
<dbReference type="GO" id="GO:0035329">
    <property type="term" value="P:hippo signaling"/>
    <property type="evidence" value="ECO:0007669"/>
    <property type="project" value="TreeGrafter"/>
</dbReference>
<dbReference type="InterPro" id="IPR036020">
    <property type="entry name" value="WW_dom_sf"/>
</dbReference>
<dbReference type="SUPFAM" id="SSF51045">
    <property type="entry name" value="WW domain"/>
    <property type="match status" value="1"/>
</dbReference>
<dbReference type="PANTHER" id="PTHR17616:SF8">
    <property type="entry name" value="TRANSCRIPTIONAL COACTIVATOR YORKIE"/>
    <property type="match status" value="1"/>
</dbReference>
<feature type="domain" description="WW" evidence="6">
    <location>
        <begin position="298"/>
        <end position="331"/>
    </location>
</feature>
<dbReference type="SMART" id="SM00456">
    <property type="entry name" value="WW"/>
    <property type="match status" value="1"/>
</dbReference>
<evidence type="ECO:0000313" key="8">
    <source>
        <dbReference type="WBParaSite" id="ACRNAN_scaffold2766.g10150.t1"/>
    </source>
</evidence>
<evidence type="ECO:0000256" key="3">
    <source>
        <dbReference type="ARBA" id="ARBA00022490"/>
    </source>
</evidence>
<dbReference type="GO" id="GO:0003713">
    <property type="term" value="F:transcription coactivator activity"/>
    <property type="evidence" value="ECO:0007669"/>
    <property type="project" value="TreeGrafter"/>
</dbReference>
<evidence type="ECO:0000256" key="2">
    <source>
        <dbReference type="ARBA" id="ARBA00004496"/>
    </source>
</evidence>
<evidence type="ECO:0000256" key="4">
    <source>
        <dbReference type="ARBA" id="ARBA00023242"/>
    </source>
</evidence>
<dbReference type="PROSITE" id="PS50020">
    <property type="entry name" value="WW_DOMAIN_2"/>
    <property type="match status" value="1"/>
</dbReference>
<name>A0A914DK73_9BILA</name>
<dbReference type="Gene3D" id="2.20.70.10">
    <property type="match status" value="1"/>
</dbReference>
<dbReference type="PROSITE" id="PS01159">
    <property type="entry name" value="WW_DOMAIN_1"/>
    <property type="match status" value="1"/>
</dbReference>
<keyword evidence="4" id="KW-0539">Nucleus</keyword>
<dbReference type="GO" id="GO:0005634">
    <property type="term" value="C:nucleus"/>
    <property type="evidence" value="ECO:0007669"/>
    <property type="project" value="UniProtKB-SubCell"/>
</dbReference>
<dbReference type="AlphaFoldDB" id="A0A914DK73"/>
<reference evidence="8" key="1">
    <citation type="submission" date="2022-11" db="UniProtKB">
        <authorList>
            <consortium name="WormBaseParasite"/>
        </authorList>
    </citation>
    <scope>IDENTIFICATION</scope>
</reference>
<dbReference type="PANTHER" id="PTHR17616">
    <property type="entry name" value="YES-ASSOCIATED PROTEIN YAP1 FAMILY MEMBER"/>
    <property type="match status" value="1"/>
</dbReference>
<keyword evidence="3" id="KW-0963">Cytoplasm</keyword>
<dbReference type="Proteomes" id="UP000887540">
    <property type="component" value="Unplaced"/>
</dbReference>
<proteinExistence type="predicted"/>
<dbReference type="GO" id="GO:0005737">
    <property type="term" value="C:cytoplasm"/>
    <property type="evidence" value="ECO:0007669"/>
    <property type="project" value="UniProtKB-SubCell"/>
</dbReference>
<feature type="compositionally biased region" description="Low complexity" evidence="5">
    <location>
        <begin position="88"/>
        <end position="106"/>
    </location>
</feature>
<evidence type="ECO:0000256" key="1">
    <source>
        <dbReference type="ARBA" id="ARBA00004123"/>
    </source>
</evidence>
<dbReference type="InterPro" id="IPR001202">
    <property type="entry name" value="WW_dom"/>
</dbReference>
<feature type="compositionally biased region" description="Polar residues" evidence="5">
    <location>
        <begin position="343"/>
        <end position="366"/>
    </location>
</feature>
<sequence length="522" mass="57873">MASAKKVALIKQKNQGTVQINTCVEDPQKSIEELIQKSLEEHKRPQSHFERNLNRPKLPSSFNSRPLNKRGSSAHSREGSSDDGFGSGRQTSPSSISSSNVGGHFSNYQSVHQRQTSAPALIGYDVMEQQHASTSRPTLHSAGLPPICYPHNTNKSVSTAAIPGIVGEMGSNDGYMMGSPDAAQMPSHRNAKSCDFDAVAYTPPMSQTYPMTPPEGGFYNDPKNAYMSHRGKSLSLDPMTIQSGINPQMFQGSPTVPGVVVPQQHQGPMFGQYHQPPQHSPYHSTQQIPSNVVDDGLGPLPEGWMKSYNSNGEPYFIDHNSQKTTWYDPRLPREVQETQIQQRHAISSRASNKTGMLSQPSGQGYNPQMAQMHHQAHQQQAPIYSTMESVQKLNMERNYMLERQHQLQQQGLLPPQHQPQQMNMPQFGSVPQHSQYLGVHPTSHSSSMMTSTGYGHHRSISNDSALDNTMEVDYAHGMPIPGQHPTPMDPSIIHEAVAAINPHEFDRYLQINDIRHPATMSK</sequence>
<feature type="region of interest" description="Disordered" evidence="5">
    <location>
        <begin position="34"/>
        <end position="112"/>
    </location>
</feature>
<organism evidence="7 8">
    <name type="scientific">Acrobeloides nanus</name>
    <dbReference type="NCBI Taxonomy" id="290746"/>
    <lineage>
        <taxon>Eukaryota</taxon>
        <taxon>Metazoa</taxon>
        <taxon>Ecdysozoa</taxon>
        <taxon>Nematoda</taxon>
        <taxon>Chromadorea</taxon>
        <taxon>Rhabditida</taxon>
        <taxon>Tylenchina</taxon>
        <taxon>Cephalobomorpha</taxon>
        <taxon>Cephaloboidea</taxon>
        <taxon>Cephalobidae</taxon>
        <taxon>Acrobeloides</taxon>
    </lineage>
</organism>
<dbReference type="CDD" id="cd00201">
    <property type="entry name" value="WW"/>
    <property type="match status" value="1"/>
</dbReference>
<evidence type="ECO:0000259" key="6">
    <source>
        <dbReference type="PROSITE" id="PS50020"/>
    </source>
</evidence>
<dbReference type="Pfam" id="PF00397">
    <property type="entry name" value="WW"/>
    <property type="match status" value="1"/>
</dbReference>
<accession>A0A914DK73</accession>
<dbReference type="InterPro" id="IPR051583">
    <property type="entry name" value="YAP1"/>
</dbReference>